<organism evidence="10 11">
    <name type="scientific">Oleomonas cavernae</name>
    <dbReference type="NCBI Taxonomy" id="2320859"/>
    <lineage>
        <taxon>Bacteria</taxon>
        <taxon>Pseudomonadati</taxon>
        <taxon>Pseudomonadota</taxon>
        <taxon>Alphaproteobacteria</taxon>
        <taxon>Acetobacterales</taxon>
        <taxon>Acetobacteraceae</taxon>
        <taxon>Oleomonas</taxon>
    </lineage>
</organism>
<evidence type="ECO:0000256" key="4">
    <source>
        <dbReference type="ARBA" id="ARBA00023002"/>
    </source>
</evidence>
<evidence type="ECO:0000259" key="9">
    <source>
        <dbReference type="Pfam" id="PF10590"/>
    </source>
</evidence>
<feature type="binding site" evidence="6">
    <location>
        <position position="115"/>
    </location>
    <ligand>
        <name>substrate</name>
    </ligand>
</feature>
<feature type="binding site" evidence="6">
    <location>
        <position position="123"/>
    </location>
    <ligand>
        <name>substrate</name>
    </ligand>
</feature>
<dbReference type="NCBIfam" id="TIGR00558">
    <property type="entry name" value="pdxH"/>
    <property type="match status" value="1"/>
</dbReference>
<sequence length="205" mass="22774">MSDLLSSSSDAILAQRGPYALFAAWFAEAEAAEPNDANAMSVATTTAGRPSVRILLMKGYDSRGFVFYTNFESRKGLELLENPYAAIDFHWKSLKRQVRAEGVISVVSDAEADAYFASRPRDSQIGAWASAQSRPLDARATFDQAVAEVSARFEGGPVPRPPHWSGFRLTPSVMEFWQDRAFRLHDRVVFTPAGGDVWKVHRLYP</sequence>
<feature type="binding site" evidence="6 7">
    <location>
        <position position="187"/>
    </location>
    <ligand>
        <name>FMN</name>
        <dbReference type="ChEBI" id="CHEBI:58210"/>
    </ligand>
</feature>
<evidence type="ECO:0000256" key="6">
    <source>
        <dbReference type="HAMAP-Rule" id="MF_01629"/>
    </source>
</evidence>
<proteinExistence type="inferred from homology"/>
<evidence type="ECO:0000256" key="2">
    <source>
        <dbReference type="ARBA" id="ARBA00022630"/>
    </source>
</evidence>
<dbReference type="PANTHER" id="PTHR10851:SF0">
    <property type="entry name" value="PYRIDOXINE-5'-PHOSPHATE OXIDASE"/>
    <property type="match status" value="1"/>
</dbReference>
<dbReference type="InterPro" id="IPR011576">
    <property type="entry name" value="Pyridox_Oxase_N"/>
</dbReference>
<dbReference type="HAMAP" id="MF_01629">
    <property type="entry name" value="PdxH"/>
    <property type="match status" value="1"/>
</dbReference>
<dbReference type="GO" id="GO:0010181">
    <property type="term" value="F:FMN binding"/>
    <property type="evidence" value="ECO:0007669"/>
    <property type="project" value="UniProtKB-UniRule"/>
</dbReference>
<dbReference type="InterPro" id="IPR019740">
    <property type="entry name" value="Pyridox_Oxase_CS"/>
</dbReference>
<comment type="similarity">
    <text evidence="1 6">Belongs to the pyridoxamine 5'-phosphate oxidase family.</text>
</comment>
<feature type="binding site" evidence="6 7">
    <location>
        <position position="177"/>
    </location>
    <ligand>
        <name>FMN</name>
        <dbReference type="ChEBI" id="CHEBI:58210"/>
    </ligand>
</feature>
<comment type="cofactor">
    <cofactor evidence="6 7">
        <name>FMN</name>
        <dbReference type="ChEBI" id="CHEBI:58210"/>
    </cofactor>
    <text evidence="6 7">Binds 1 FMN per subunit.</text>
</comment>
<dbReference type="Pfam" id="PF01243">
    <property type="entry name" value="PNPOx_N"/>
    <property type="match status" value="1"/>
</dbReference>
<comment type="catalytic activity">
    <reaction evidence="6">
        <text>pyridoxine 5'-phosphate + O2 = pyridoxal 5'-phosphate + H2O2</text>
        <dbReference type="Rhea" id="RHEA:15149"/>
        <dbReference type="ChEBI" id="CHEBI:15379"/>
        <dbReference type="ChEBI" id="CHEBI:16240"/>
        <dbReference type="ChEBI" id="CHEBI:58589"/>
        <dbReference type="ChEBI" id="CHEBI:597326"/>
        <dbReference type="EC" id="1.4.3.5"/>
    </reaction>
</comment>
<evidence type="ECO:0000256" key="5">
    <source>
        <dbReference type="ARBA" id="ARBA00023096"/>
    </source>
</evidence>
<name>A0A418WUF5_9PROT</name>
<feature type="binding site" evidence="6 7">
    <location>
        <position position="97"/>
    </location>
    <ligand>
        <name>FMN</name>
        <dbReference type="ChEBI" id="CHEBI:58210"/>
    </ligand>
</feature>
<dbReference type="SUPFAM" id="SSF50475">
    <property type="entry name" value="FMN-binding split barrel"/>
    <property type="match status" value="1"/>
</dbReference>
<dbReference type="UniPathway" id="UPA01068">
    <property type="reaction ID" value="UER00304"/>
</dbReference>
<evidence type="ECO:0000256" key="1">
    <source>
        <dbReference type="ARBA" id="ARBA00007301"/>
    </source>
</evidence>
<comment type="catalytic activity">
    <reaction evidence="6">
        <text>pyridoxamine 5'-phosphate + O2 + H2O = pyridoxal 5'-phosphate + H2O2 + NH4(+)</text>
        <dbReference type="Rhea" id="RHEA:15817"/>
        <dbReference type="ChEBI" id="CHEBI:15377"/>
        <dbReference type="ChEBI" id="CHEBI:15379"/>
        <dbReference type="ChEBI" id="CHEBI:16240"/>
        <dbReference type="ChEBI" id="CHEBI:28938"/>
        <dbReference type="ChEBI" id="CHEBI:58451"/>
        <dbReference type="ChEBI" id="CHEBI:597326"/>
        <dbReference type="EC" id="1.4.3.5"/>
    </reaction>
</comment>
<dbReference type="GO" id="GO:0008615">
    <property type="term" value="P:pyridoxine biosynthetic process"/>
    <property type="evidence" value="ECO:0007669"/>
    <property type="project" value="UniProtKB-UniRule"/>
</dbReference>
<dbReference type="PROSITE" id="PS01064">
    <property type="entry name" value="PYRIDOX_OXIDASE"/>
    <property type="match status" value="1"/>
</dbReference>
<feature type="binding site" evidence="6">
    <location>
        <position position="119"/>
    </location>
    <ligand>
        <name>substrate</name>
    </ligand>
</feature>
<keyword evidence="3 6" id="KW-0288">FMN</keyword>
<feature type="binding site" evidence="6">
    <location>
        <begin position="183"/>
        <end position="185"/>
    </location>
    <ligand>
        <name>substrate</name>
    </ligand>
</feature>
<dbReference type="PIRSF" id="PIRSF000190">
    <property type="entry name" value="Pyd_amn-ph_oxd"/>
    <property type="match status" value="1"/>
</dbReference>
<feature type="binding site" evidence="6 7">
    <location>
        <begin position="132"/>
        <end position="133"/>
    </location>
    <ligand>
        <name>FMN</name>
        <dbReference type="ChEBI" id="CHEBI:58210"/>
    </ligand>
</feature>
<feature type="binding site" evidence="6 7">
    <location>
        <begin position="53"/>
        <end position="58"/>
    </location>
    <ligand>
        <name>FMN</name>
        <dbReference type="ChEBI" id="CHEBI:58210"/>
    </ligand>
</feature>
<comment type="pathway">
    <text evidence="6">Cofactor metabolism; pyridoxal 5'-phosphate salvage; pyridoxal 5'-phosphate from pyridoxine 5'-phosphate: step 1/1.</text>
</comment>
<dbReference type="EMBL" id="QYUK01000008">
    <property type="protein sequence ID" value="RJF94875.1"/>
    <property type="molecule type" value="Genomic_DNA"/>
</dbReference>
<dbReference type="EC" id="1.4.3.5" evidence="6"/>
<feature type="binding site" evidence="6">
    <location>
        <position position="58"/>
    </location>
    <ligand>
        <name>substrate</name>
    </ligand>
</feature>
<accession>A0A418WUF5</accession>
<dbReference type="Pfam" id="PF10590">
    <property type="entry name" value="PNP_phzG_C"/>
    <property type="match status" value="1"/>
</dbReference>
<reference evidence="10 11" key="1">
    <citation type="submission" date="2018-09" db="EMBL/GenBank/DDBJ databases">
        <authorList>
            <person name="Zhu H."/>
        </authorList>
    </citation>
    <scope>NUCLEOTIDE SEQUENCE [LARGE SCALE GENOMIC DNA]</scope>
    <source>
        <strain evidence="10 11">K1W22B-8</strain>
    </source>
</reference>
<dbReference type="PANTHER" id="PTHR10851">
    <property type="entry name" value="PYRIDOXINE-5-PHOSPHATE OXIDASE"/>
    <property type="match status" value="1"/>
</dbReference>
<feature type="binding site" evidence="6 7">
    <location>
        <position position="74"/>
    </location>
    <ligand>
        <name>FMN</name>
        <dbReference type="ChEBI" id="CHEBI:58210"/>
    </ligand>
</feature>
<dbReference type="InterPro" id="IPR000659">
    <property type="entry name" value="Pyridox_Oxase"/>
</dbReference>
<dbReference type="Gene3D" id="2.30.110.10">
    <property type="entry name" value="Electron Transport, Fmn-binding Protein, Chain A"/>
    <property type="match status" value="1"/>
</dbReference>
<gene>
    <name evidence="6 10" type="primary">pdxH</name>
    <name evidence="10" type="ORF">D3874_03425</name>
</gene>
<dbReference type="InterPro" id="IPR012349">
    <property type="entry name" value="Split_barrel_FMN-bd"/>
</dbReference>
<evidence type="ECO:0000313" key="11">
    <source>
        <dbReference type="Proteomes" id="UP000284605"/>
    </source>
</evidence>
<dbReference type="OrthoDB" id="9780392at2"/>
<feature type="domain" description="Pyridoxine 5'-phosphate oxidase dimerisation C-terminal" evidence="9">
    <location>
        <begin position="164"/>
        <end position="205"/>
    </location>
</feature>
<evidence type="ECO:0000256" key="3">
    <source>
        <dbReference type="ARBA" id="ARBA00022643"/>
    </source>
</evidence>
<feature type="binding site" evidence="6 7">
    <location>
        <begin position="68"/>
        <end position="69"/>
    </location>
    <ligand>
        <name>FMN</name>
        <dbReference type="ChEBI" id="CHEBI:58210"/>
    </ligand>
</feature>
<dbReference type="InterPro" id="IPR019576">
    <property type="entry name" value="Pyridoxamine_oxidase_dimer_C"/>
</dbReference>
<keyword evidence="2 6" id="KW-0285">Flavoprotein</keyword>
<dbReference type="Proteomes" id="UP000284605">
    <property type="component" value="Unassembled WGS sequence"/>
</dbReference>
<protein>
    <recommendedName>
        <fullName evidence="6">Pyridoxine/pyridoxamine 5'-phosphate oxidase</fullName>
        <ecNumber evidence="6">1.4.3.5</ecNumber>
    </recommendedName>
    <alternativeName>
        <fullName evidence="6">PNP/PMP oxidase</fullName>
        <shortName evidence="6">PNPOx</shortName>
    </alternativeName>
    <alternativeName>
        <fullName evidence="6">Pyridoxal 5'-phosphate synthase</fullName>
    </alternativeName>
</protein>
<evidence type="ECO:0000313" key="10">
    <source>
        <dbReference type="EMBL" id="RJF94875.1"/>
    </source>
</evidence>
<comment type="pathway">
    <text evidence="6">Cofactor metabolism; pyridoxal 5'-phosphate salvage; pyridoxal 5'-phosphate from pyridoxamine 5'-phosphate: step 1/1.</text>
</comment>
<keyword evidence="5 6" id="KW-0664">Pyridoxine biosynthesis</keyword>
<dbReference type="AlphaFoldDB" id="A0A418WUF5"/>
<comment type="function">
    <text evidence="6">Catalyzes the oxidation of either pyridoxine 5'-phosphate (PNP) or pyridoxamine 5'-phosphate (PMP) into pyridoxal 5'-phosphate (PLP).</text>
</comment>
<keyword evidence="11" id="KW-1185">Reference proteome</keyword>
<comment type="subunit">
    <text evidence="6">Homodimer.</text>
</comment>
<evidence type="ECO:0000256" key="7">
    <source>
        <dbReference type="PIRSR" id="PIRSR000190-2"/>
    </source>
</evidence>
<feature type="binding site" evidence="6 7">
    <location>
        <position position="75"/>
    </location>
    <ligand>
        <name>FMN</name>
        <dbReference type="ChEBI" id="CHEBI:58210"/>
    </ligand>
</feature>
<keyword evidence="4 6" id="KW-0560">Oxidoreductase</keyword>
<dbReference type="NCBIfam" id="NF004231">
    <property type="entry name" value="PRK05679.1"/>
    <property type="match status" value="1"/>
</dbReference>
<dbReference type="RefSeq" id="WP_119776512.1">
    <property type="nucleotide sequence ID" value="NZ_QYUK01000008.1"/>
</dbReference>
<evidence type="ECO:0000259" key="8">
    <source>
        <dbReference type="Pfam" id="PF01243"/>
    </source>
</evidence>
<comment type="caution">
    <text evidence="10">The sequence shown here is derived from an EMBL/GenBank/DDBJ whole genome shotgun (WGS) entry which is preliminary data.</text>
</comment>
<dbReference type="GO" id="GO:0004733">
    <property type="term" value="F:pyridoxamine phosphate oxidase activity"/>
    <property type="evidence" value="ECO:0007669"/>
    <property type="project" value="UniProtKB-UniRule"/>
</dbReference>
<feature type="domain" description="Pyridoxamine 5'-phosphate oxidase N-terminal" evidence="8">
    <location>
        <begin position="29"/>
        <end position="151"/>
    </location>
</feature>